<dbReference type="PANTHER" id="PTHR45527:SF10">
    <property type="entry name" value="PYOCHELIN SYNTHASE PCHF"/>
    <property type="match status" value="1"/>
</dbReference>
<feature type="compositionally biased region" description="Gly residues" evidence="11">
    <location>
        <begin position="1"/>
        <end position="11"/>
    </location>
</feature>
<keyword evidence="5" id="KW-0596">Phosphopantetheine</keyword>
<dbReference type="PANTHER" id="PTHR45527">
    <property type="entry name" value="NONRIBOSOMAL PEPTIDE SYNTHETASE"/>
    <property type="match status" value="1"/>
</dbReference>
<dbReference type="STRING" id="115433.SAMN05421835_11515"/>
<dbReference type="Gene3D" id="3.30.559.10">
    <property type="entry name" value="Chloramphenicol acetyltransferase-like domain"/>
    <property type="match status" value="2"/>
</dbReference>
<dbReference type="Pfam" id="PF00501">
    <property type="entry name" value="AMP-binding"/>
    <property type="match status" value="1"/>
</dbReference>
<evidence type="ECO:0000259" key="12">
    <source>
        <dbReference type="PROSITE" id="PS50075"/>
    </source>
</evidence>
<evidence type="ECO:0000256" key="8">
    <source>
        <dbReference type="ARBA" id="ARBA00022737"/>
    </source>
</evidence>
<comment type="similarity">
    <text evidence="3">Belongs to the ATP-dependent AMP-binding enzyme family. MbtB subfamily.</text>
</comment>
<dbReference type="InterPro" id="IPR036736">
    <property type="entry name" value="ACP-like_sf"/>
</dbReference>
<dbReference type="InterPro" id="IPR042099">
    <property type="entry name" value="ANL_N_sf"/>
</dbReference>
<accession>A0A1I3XC34</accession>
<dbReference type="PROSITE" id="PS00012">
    <property type="entry name" value="PHOSPHOPANTETHEINE"/>
    <property type="match status" value="1"/>
</dbReference>
<evidence type="ECO:0000313" key="14">
    <source>
        <dbReference type="Proteomes" id="UP000199025"/>
    </source>
</evidence>
<keyword evidence="7" id="KW-0436">Ligase</keyword>
<dbReference type="Pfam" id="PF00668">
    <property type="entry name" value="Condensation"/>
    <property type="match status" value="2"/>
</dbReference>
<comment type="cofactor">
    <cofactor evidence="1">
        <name>pantetheine 4'-phosphate</name>
        <dbReference type="ChEBI" id="CHEBI:47942"/>
    </cofactor>
</comment>
<dbReference type="PROSITE" id="PS50075">
    <property type="entry name" value="CARRIER"/>
    <property type="match status" value="1"/>
</dbReference>
<evidence type="ECO:0000256" key="5">
    <source>
        <dbReference type="ARBA" id="ARBA00022450"/>
    </source>
</evidence>
<dbReference type="NCBIfam" id="TIGR01733">
    <property type="entry name" value="AA-adenyl-dom"/>
    <property type="match status" value="1"/>
</dbReference>
<dbReference type="EMBL" id="FORP01000015">
    <property type="protein sequence ID" value="SFK17110.1"/>
    <property type="molecule type" value="Genomic_DNA"/>
</dbReference>
<dbReference type="InterPro" id="IPR010060">
    <property type="entry name" value="NRPS_synth"/>
</dbReference>
<keyword evidence="9" id="KW-0045">Antibiotic biosynthesis</keyword>
<dbReference type="PROSITE" id="PS00455">
    <property type="entry name" value="AMP_BINDING"/>
    <property type="match status" value="1"/>
</dbReference>
<name>A0A1I3XC34_9PSEU</name>
<dbReference type="Gene3D" id="3.40.50.12780">
    <property type="entry name" value="N-terminal domain of ligase-like"/>
    <property type="match status" value="1"/>
</dbReference>
<dbReference type="InterPro" id="IPR045851">
    <property type="entry name" value="AMP-bd_C_sf"/>
</dbReference>
<evidence type="ECO:0000256" key="10">
    <source>
        <dbReference type="ARBA" id="ARBA00033440"/>
    </source>
</evidence>
<dbReference type="InterPro" id="IPR000873">
    <property type="entry name" value="AMP-dep_synth/lig_dom"/>
</dbReference>
<dbReference type="InterPro" id="IPR010071">
    <property type="entry name" value="AA_adenyl_dom"/>
</dbReference>
<dbReference type="GO" id="GO:0031177">
    <property type="term" value="F:phosphopantetheine binding"/>
    <property type="evidence" value="ECO:0007669"/>
    <property type="project" value="TreeGrafter"/>
</dbReference>
<gene>
    <name evidence="13" type="ORF">SAMN05421835_11515</name>
</gene>
<evidence type="ECO:0000256" key="6">
    <source>
        <dbReference type="ARBA" id="ARBA00022553"/>
    </source>
</evidence>
<dbReference type="InterPro" id="IPR020845">
    <property type="entry name" value="AMP-binding_CS"/>
</dbReference>
<dbReference type="InterPro" id="IPR001242">
    <property type="entry name" value="Condensation_dom"/>
</dbReference>
<dbReference type="SUPFAM" id="SSF56801">
    <property type="entry name" value="Acetyl-CoA synthetase-like"/>
    <property type="match status" value="1"/>
</dbReference>
<dbReference type="SUPFAM" id="SSF47336">
    <property type="entry name" value="ACP-like"/>
    <property type="match status" value="2"/>
</dbReference>
<dbReference type="InterPro" id="IPR006162">
    <property type="entry name" value="Ppantetheine_attach_site"/>
</dbReference>
<dbReference type="GO" id="GO:0005737">
    <property type="term" value="C:cytoplasm"/>
    <property type="evidence" value="ECO:0007669"/>
    <property type="project" value="TreeGrafter"/>
</dbReference>
<dbReference type="GO" id="GO:0008610">
    <property type="term" value="P:lipid biosynthetic process"/>
    <property type="evidence" value="ECO:0007669"/>
    <property type="project" value="UniProtKB-ARBA"/>
</dbReference>
<reference evidence="13 14" key="1">
    <citation type="submission" date="2016-10" db="EMBL/GenBank/DDBJ databases">
        <authorList>
            <person name="de Groot N.N."/>
        </authorList>
    </citation>
    <scope>NUCLEOTIDE SEQUENCE [LARGE SCALE GENOMIC DNA]</scope>
    <source>
        <strain evidence="13 14">DSM 44468</strain>
    </source>
</reference>
<protein>
    <recommendedName>
        <fullName evidence="4">Phenyloxazoline synthase MbtB</fullName>
    </recommendedName>
    <alternativeName>
        <fullName evidence="10">Mycobactin synthetase protein B</fullName>
    </alternativeName>
</protein>
<evidence type="ECO:0000256" key="1">
    <source>
        <dbReference type="ARBA" id="ARBA00001957"/>
    </source>
</evidence>
<sequence>MPPGLATGGTGNSLPDRLGAVFTETTGAPPPDPGAPLWLESLDALRFKSTVDDRFGVDLPLDALLGDGTLGDLARLVGEQRASPVPRRAVVHDAANRHEPFPLTEIQRAYWLGAKDPGLGGRSAHAYAEVDLFGADVALAEDTLNDLIARHDMLRAVVRPDGRQQVLPSVPRYRIRHADLTDLPEETAQARLAATRAELGPQVFDATTWPLFEVRAHDLPGGRLRVHLSIDLLVADATSVQLLLAEWLRLVLDPASAEPAPAVTFHDVADIGEASEKDRQYWLARVPDLPPAPRLPVTPLPPGTLPEFTRRQARLPGDVWTGLRELARKLAVTPSALLCAAYAEVLRTWSASPRFTLNLTLAQRPGGHPDVERVIGDFTGTLLLECDLTGSPDLATTARSVGNQLRADLAHARFSGVAVQRELARGRDVSAARMPVVFTSLLREPGGVGALEGVTYELGYLASQTPQVFLDNQVLLLGGDLVVGWDAVEAMFPPGVLDDMFTAYTDLLRHIAADPAHAHGSRPVAVPPRQLAVRARVNDTAGPLPHEPIHAALDRQVAIRPDAPAVLANGLALSFGELDRRARHVTQRLVALGTTPGEPVAVLMHKGWEQVVAALGVVRSGAAYLPVDAGLPAERIEQVLAAASVRTVVTQPGVPAMGRNAVVAGPESDVPFAGPEVDPAGPAYVIFTSGSTGRPKGVVISHRAAVNTLADLNERLAVGPGDRVLGVSSLSFDLSVYDIFGVLGAGGAVVLPRPGDVRNPARLAELLCEHEVTLWNSVPAVLELVVDHAERTDPLPASLRAVLLSGDWIPLSLPDRIRAVSADPALYSLGGATEAAIWSIWHPIREVDPGWRSVPYGVPLRNQTCHVLDETLAPKPDFVPGEIHIGGAGLAEGYWDEPELTAITFVSTVDGRLYRTGDLGRYLPDGEIEFLGRNDTRVKVGGHRIELGEIESVLGGCAGVRAAVVRALGPEMGSKRLVAYVVGESEPDAVREFVAARLPAYMVPSAVVPLDRLPLTANGKIDRAALPEPPASSGEPPRTAAERALARVWAGLLGVPEVGRHDDFFALGGDSLLGVRAVAKAAEHGLHLTIGEFYRHPTVAGQAAVARQEPRRSSAGQDAGPVELTPSQRWFFEQGLRHPDHWNGMWPVFVLDRPLDPGALTRALTAVLAHHDGLRTRFRQDDNGWHAEIVPAAPAEPVAVVSLADVPEAELEEHIGAEVARRNGGLNLAEGPTVRLTYFNLGPDRPPRLLVSAHWLVMDYYSSRVFYEDLRSAYFALVAGEPPRLPPPTAPLSACLAELTAYARTDEVAAELPLWTRFADTTPAPLPVDHRLGGNLQSSARFHFVTLPLPRAAGIRDALVAALVRTVADWTGEDEALLELEAHGRERAYGELDVTRTVGRLSTVSPALLRTGSTPEIRAQLGAIPHNGVGYGVLRYLHPDPAVRTALAKAPRPEVGFNFWGEVSEYFTEDAHPVVDSFGHHRSGLDHRPHTLHLTALTVRGELWLNWTYSANLHTEATVKALADRFTGELADQR</sequence>
<proteinExistence type="inferred from homology"/>
<feature type="region of interest" description="Disordered" evidence="11">
    <location>
        <begin position="1"/>
        <end position="34"/>
    </location>
</feature>
<evidence type="ECO:0000256" key="2">
    <source>
        <dbReference type="ARBA" id="ARBA00005102"/>
    </source>
</evidence>
<evidence type="ECO:0000256" key="9">
    <source>
        <dbReference type="ARBA" id="ARBA00023194"/>
    </source>
</evidence>
<dbReference type="InterPro" id="IPR009081">
    <property type="entry name" value="PP-bd_ACP"/>
</dbReference>
<comment type="pathway">
    <text evidence="2">Siderophore biosynthesis; mycobactin biosynthesis.</text>
</comment>
<dbReference type="Gene3D" id="3.30.300.30">
    <property type="match status" value="1"/>
</dbReference>
<dbReference type="Gene3D" id="3.30.559.30">
    <property type="entry name" value="Nonribosomal peptide synthetase, condensation domain"/>
    <property type="match status" value="2"/>
</dbReference>
<dbReference type="FunFam" id="1.10.1200.10:FF:000005">
    <property type="entry name" value="Nonribosomal peptide synthetase 1"/>
    <property type="match status" value="1"/>
</dbReference>
<evidence type="ECO:0000256" key="11">
    <source>
        <dbReference type="SAM" id="MobiDB-lite"/>
    </source>
</evidence>
<dbReference type="InterPro" id="IPR057737">
    <property type="entry name" value="Condensation_MtbB-like"/>
</dbReference>
<evidence type="ECO:0000313" key="13">
    <source>
        <dbReference type="EMBL" id="SFK17110.1"/>
    </source>
</evidence>
<dbReference type="Pfam" id="PF00550">
    <property type="entry name" value="PP-binding"/>
    <property type="match status" value="2"/>
</dbReference>
<feature type="domain" description="Carrier" evidence="12">
    <location>
        <begin position="1036"/>
        <end position="1110"/>
    </location>
</feature>
<dbReference type="FunFam" id="3.40.50.12780:FF:000012">
    <property type="entry name" value="Non-ribosomal peptide synthetase"/>
    <property type="match status" value="1"/>
</dbReference>
<feature type="region of interest" description="Disordered" evidence="11">
    <location>
        <begin position="1102"/>
        <end position="1121"/>
    </location>
</feature>
<evidence type="ECO:0000256" key="3">
    <source>
        <dbReference type="ARBA" id="ARBA00007380"/>
    </source>
</evidence>
<evidence type="ECO:0000256" key="7">
    <source>
        <dbReference type="ARBA" id="ARBA00022598"/>
    </source>
</evidence>
<organism evidence="13 14">
    <name type="scientific">Amycolatopsis sacchari</name>
    <dbReference type="NCBI Taxonomy" id="115433"/>
    <lineage>
        <taxon>Bacteria</taxon>
        <taxon>Bacillati</taxon>
        <taxon>Actinomycetota</taxon>
        <taxon>Actinomycetes</taxon>
        <taxon>Pseudonocardiales</taxon>
        <taxon>Pseudonocardiaceae</taxon>
        <taxon>Amycolatopsis</taxon>
    </lineage>
</organism>
<dbReference type="FunFam" id="3.30.559.30:FF:000006">
    <property type="entry name" value="Yersiniabactin polyketide/non-ribosomal peptide synthetase"/>
    <property type="match status" value="1"/>
</dbReference>
<dbReference type="GO" id="GO:0017000">
    <property type="term" value="P:antibiotic biosynthetic process"/>
    <property type="evidence" value="ECO:0007669"/>
    <property type="project" value="UniProtKB-KW"/>
</dbReference>
<dbReference type="InterPro" id="IPR023213">
    <property type="entry name" value="CAT-like_dom_sf"/>
</dbReference>
<dbReference type="GO" id="GO:0043041">
    <property type="term" value="P:amino acid activation for nonribosomal peptide biosynthetic process"/>
    <property type="evidence" value="ECO:0007669"/>
    <property type="project" value="TreeGrafter"/>
</dbReference>
<dbReference type="RefSeq" id="WP_342743517.1">
    <property type="nucleotide sequence ID" value="NZ_FORP01000015.1"/>
</dbReference>
<dbReference type="CDD" id="cd12114">
    <property type="entry name" value="A_NRPS_TlmIV_like"/>
    <property type="match status" value="1"/>
</dbReference>
<keyword evidence="6" id="KW-0597">Phosphoprotein</keyword>
<dbReference type="InterPro" id="IPR025110">
    <property type="entry name" value="AMP-bd_C"/>
</dbReference>
<dbReference type="FunFam" id="3.30.559.10:FF:000023">
    <property type="entry name" value="Non-ribosomal peptide synthetase"/>
    <property type="match status" value="1"/>
</dbReference>
<dbReference type="Proteomes" id="UP000199025">
    <property type="component" value="Unassembled WGS sequence"/>
</dbReference>
<dbReference type="SUPFAM" id="SSF52777">
    <property type="entry name" value="CoA-dependent acyltransferases"/>
    <property type="match status" value="4"/>
</dbReference>
<evidence type="ECO:0000256" key="4">
    <source>
        <dbReference type="ARBA" id="ARBA00016743"/>
    </source>
</evidence>
<keyword evidence="8" id="KW-0677">Repeat</keyword>
<dbReference type="Pfam" id="PF13193">
    <property type="entry name" value="AMP-binding_C"/>
    <property type="match status" value="1"/>
</dbReference>
<keyword evidence="14" id="KW-1185">Reference proteome</keyword>
<dbReference type="CDD" id="cd19535">
    <property type="entry name" value="Cyc_NRPS"/>
    <property type="match status" value="1"/>
</dbReference>
<dbReference type="GO" id="GO:0016874">
    <property type="term" value="F:ligase activity"/>
    <property type="evidence" value="ECO:0007669"/>
    <property type="project" value="UniProtKB-KW"/>
</dbReference>
<dbReference type="NCBIfam" id="TIGR01720">
    <property type="entry name" value="NRPS-para261"/>
    <property type="match status" value="1"/>
</dbReference>
<dbReference type="GO" id="GO:0044550">
    <property type="term" value="P:secondary metabolite biosynthetic process"/>
    <property type="evidence" value="ECO:0007669"/>
    <property type="project" value="TreeGrafter"/>
</dbReference>
<dbReference type="Gene3D" id="1.10.1200.10">
    <property type="entry name" value="ACP-like"/>
    <property type="match status" value="1"/>
</dbReference>